<dbReference type="eggNOG" id="ENOG5030AKN">
    <property type="taxonomic scope" value="Bacteria"/>
</dbReference>
<feature type="domain" description="HTH marR-type" evidence="1">
    <location>
        <begin position="7"/>
        <end position="147"/>
    </location>
</feature>
<evidence type="ECO:0000313" key="3">
    <source>
        <dbReference type="Proteomes" id="UP000019247"/>
    </source>
</evidence>
<dbReference type="Gene3D" id="1.10.10.10">
    <property type="entry name" value="Winged helix-like DNA-binding domain superfamily/Winged helix DNA-binding domain"/>
    <property type="match status" value="1"/>
</dbReference>
<dbReference type="OrthoDB" id="2289895at2"/>
<dbReference type="SUPFAM" id="SSF46785">
    <property type="entry name" value="Winged helix' DNA-binding domain"/>
    <property type="match status" value="1"/>
</dbReference>
<evidence type="ECO:0000313" key="2">
    <source>
        <dbReference type="EMBL" id="ETY72541.1"/>
    </source>
</evidence>
<dbReference type="STRING" id="1400520.LFAB_16810"/>
<evidence type="ECO:0000259" key="1">
    <source>
        <dbReference type="PROSITE" id="PS50995"/>
    </source>
</evidence>
<dbReference type="SMART" id="SM00347">
    <property type="entry name" value="HTH_MARR"/>
    <property type="match status" value="1"/>
</dbReference>
<dbReference type="PROSITE" id="PS50995">
    <property type="entry name" value="HTH_MARR_2"/>
    <property type="match status" value="1"/>
</dbReference>
<protein>
    <recommendedName>
        <fullName evidence="1">HTH marR-type domain-containing protein</fullName>
    </recommendedName>
</protein>
<name>W6T3S6_9LACO</name>
<dbReference type="HOGENOM" id="CLU_083287_29_2_9"/>
<organism evidence="2 3">
    <name type="scientific">Lactiplantibacillus fabifermentans T30PCM01</name>
    <dbReference type="NCBI Taxonomy" id="1400520"/>
    <lineage>
        <taxon>Bacteria</taxon>
        <taxon>Bacillati</taxon>
        <taxon>Bacillota</taxon>
        <taxon>Bacilli</taxon>
        <taxon>Lactobacillales</taxon>
        <taxon>Lactobacillaceae</taxon>
        <taxon>Lactiplantibacillus</taxon>
    </lineage>
</organism>
<dbReference type="PATRIC" id="fig|1400520.3.peg.3305"/>
<dbReference type="InterPro" id="IPR036390">
    <property type="entry name" value="WH_DNA-bd_sf"/>
</dbReference>
<proteinExistence type="predicted"/>
<gene>
    <name evidence="2" type="ORF">LFAB_16810</name>
</gene>
<dbReference type="AlphaFoldDB" id="W6T3S6"/>
<comment type="caution">
    <text evidence="2">The sequence shown here is derived from an EMBL/GenBank/DDBJ whole genome shotgun (WGS) entry which is preliminary data.</text>
</comment>
<dbReference type="GO" id="GO:0006950">
    <property type="term" value="P:response to stress"/>
    <property type="evidence" value="ECO:0007669"/>
    <property type="project" value="TreeGrafter"/>
</dbReference>
<dbReference type="EMBL" id="AWWK01000094">
    <property type="protein sequence ID" value="ETY72541.1"/>
    <property type="molecule type" value="Genomic_DNA"/>
</dbReference>
<dbReference type="InterPro" id="IPR039422">
    <property type="entry name" value="MarR/SlyA-like"/>
</dbReference>
<reference evidence="2 3" key="1">
    <citation type="journal article" date="2014" name="Genome Announc.">
        <title>Genome Sequence of Lactobacillus fabifermentans Strain T30PCM01, Isolated from Fermenting Grape Marc.</title>
        <authorList>
            <person name="Treu L."/>
            <person name="Vendramin V."/>
            <person name="Bovo B."/>
            <person name="Giacomini A."/>
            <person name="Corich V."/>
            <person name="Campanaro S."/>
        </authorList>
    </citation>
    <scope>NUCLEOTIDE SEQUENCE [LARGE SCALE GENOMIC DNA]</scope>
    <source>
        <strain evidence="2 3">T30PCM01</strain>
    </source>
</reference>
<dbReference type="GO" id="GO:0003700">
    <property type="term" value="F:DNA-binding transcription factor activity"/>
    <property type="evidence" value="ECO:0007669"/>
    <property type="project" value="InterPro"/>
</dbReference>
<dbReference type="PANTHER" id="PTHR33164:SF43">
    <property type="entry name" value="HTH-TYPE TRANSCRIPTIONAL REPRESSOR YETL"/>
    <property type="match status" value="1"/>
</dbReference>
<accession>W6T3S6</accession>
<dbReference type="Pfam" id="PF12802">
    <property type="entry name" value="MarR_2"/>
    <property type="match status" value="1"/>
</dbReference>
<dbReference type="Proteomes" id="UP000019247">
    <property type="component" value="Unassembled WGS sequence"/>
</dbReference>
<sequence length="150" mass="16602">MTDQFFVNSLAQQLKMLNIMIEKEMNHDLRALGINLTGTQVAVLMQLHQNSEQTITQKQIEVALKLSHPTTRGIVKRLVATGLITTTPAPQDQRQVALLLTPAGSWFLTEKAAAIQQQVNQTEQKLVSKLSAADQATLKRLLATLLTTMD</sequence>
<dbReference type="RefSeq" id="WP_051502103.1">
    <property type="nucleotide sequence ID" value="NZ_KK036540.1"/>
</dbReference>
<dbReference type="PANTHER" id="PTHR33164">
    <property type="entry name" value="TRANSCRIPTIONAL REGULATOR, MARR FAMILY"/>
    <property type="match status" value="1"/>
</dbReference>
<dbReference type="InterPro" id="IPR000835">
    <property type="entry name" value="HTH_MarR-typ"/>
</dbReference>
<dbReference type="InterPro" id="IPR036388">
    <property type="entry name" value="WH-like_DNA-bd_sf"/>
</dbReference>